<evidence type="ECO:0000313" key="4">
    <source>
        <dbReference type="EMBL" id="EOT64323.1"/>
    </source>
</evidence>
<reference evidence="4 6" key="2">
    <citation type="submission" date="2013-03" db="EMBL/GenBank/DDBJ databases">
        <title>The Genome Sequence of Enterococcus malodoratus ATCC_43197 (PacBio/Illumina hybrid assembly).</title>
        <authorList>
            <consortium name="The Broad Institute Genomics Platform"/>
            <consortium name="The Broad Institute Genome Sequencing Center for Infectious Disease"/>
            <person name="Earl A."/>
            <person name="Russ C."/>
            <person name="Gilmore M."/>
            <person name="Surin D."/>
            <person name="Walker B."/>
            <person name="Young S."/>
            <person name="Zeng Q."/>
            <person name="Gargeya S."/>
            <person name="Fitzgerald M."/>
            <person name="Haas B."/>
            <person name="Abouelleil A."/>
            <person name="Allen A.W."/>
            <person name="Alvarado L."/>
            <person name="Arachchi H.M."/>
            <person name="Berlin A.M."/>
            <person name="Chapman S.B."/>
            <person name="Gainer-Dewar J."/>
            <person name="Goldberg J."/>
            <person name="Griggs A."/>
            <person name="Gujja S."/>
            <person name="Hansen M."/>
            <person name="Howarth C."/>
            <person name="Imamovic A."/>
            <person name="Ireland A."/>
            <person name="Larimer J."/>
            <person name="McCowan C."/>
            <person name="Murphy C."/>
            <person name="Pearson M."/>
            <person name="Poon T.W."/>
            <person name="Priest M."/>
            <person name="Roberts A."/>
            <person name="Saif S."/>
            <person name="Shea T."/>
            <person name="Sisk P."/>
            <person name="Sykes S."/>
            <person name="Wortman J."/>
            <person name="Nusbaum C."/>
            <person name="Birren B."/>
        </authorList>
    </citation>
    <scope>NUCLEOTIDE SEQUENCE [LARGE SCALE GENOMIC DNA]</scope>
    <source>
        <strain evidence="4 6">ATCC 43197</strain>
    </source>
</reference>
<sequence length="177" mass="20164">MFSERLKELRKAKGVSQEELSEVLDVSRQSISKYENGMAQPDFNKLAIIANFFDVSFDYLLGEDQNAAADKIVLKEKGNRISIISTIDGKMSSYYKFQLAKVFGKKDYHPATQLLGVDSHSFWGDNLNSLGWYATNEDAQKEIEAIYSAIAKGETSYKLKYDVPVKKRGIFDYEMDR</sequence>
<dbReference type="EMBL" id="ASWA01000004">
    <property type="protein sequence ID" value="EOT64323.1"/>
    <property type="molecule type" value="Genomic_DNA"/>
</dbReference>
<dbReference type="AlphaFoldDB" id="R2P3M0"/>
<accession>R2P3M0</accession>
<dbReference type="PROSITE" id="PS50943">
    <property type="entry name" value="HTH_CROC1"/>
    <property type="match status" value="1"/>
</dbReference>
<organism evidence="3 5">
    <name type="scientific">Enterococcus malodoratus ATCC 43197</name>
    <dbReference type="NCBI Taxonomy" id="1158601"/>
    <lineage>
        <taxon>Bacteria</taxon>
        <taxon>Bacillati</taxon>
        <taxon>Bacillota</taxon>
        <taxon>Bacilli</taxon>
        <taxon>Lactobacillales</taxon>
        <taxon>Enterococcaceae</taxon>
        <taxon>Enterococcus</taxon>
    </lineage>
</organism>
<dbReference type="Proteomes" id="UP000014148">
    <property type="component" value="Unassembled WGS sequence"/>
</dbReference>
<evidence type="ECO:0000259" key="2">
    <source>
        <dbReference type="PROSITE" id="PS50943"/>
    </source>
</evidence>
<dbReference type="PANTHER" id="PTHR46558:SF11">
    <property type="entry name" value="HTH-TYPE TRANSCRIPTIONAL REGULATOR XRE"/>
    <property type="match status" value="1"/>
</dbReference>
<evidence type="ECO:0000256" key="1">
    <source>
        <dbReference type="ARBA" id="ARBA00023125"/>
    </source>
</evidence>
<dbReference type="PANTHER" id="PTHR46558">
    <property type="entry name" value="TRACRIPTIONAL REGULATORY PROTEIN-RELATED-RELATED"/>
    <property type="match status" value="1"/>
</dbReference>
<dbReference type="SMART" id="SM00530">
    <property type="entry name" value="HTH_XRE"/>
    <property type="match status" value="1"/>
</dbReference>
<name>R2P3M0_9ENTE</name>
<dbReference type="SUPFAM" id="SSF47413">
    <property type="entry name" value="lambda repressor-like DNA-binding domains"/>
    <property type="match status" value="1"/>
</dbReference>
<feature type="domain" description="HTH cro/C1-type" evidence="2">
    <location>
        <begin position="6"/>
        <end position="60"/>
    </location>
</feature>
<dbReference type="InterPro" id="IPR010982">
    <property type="entry name" value="Lambda_DNA-bd_dom_sf"/>
</dbReference>
<dbReference type="RefSeq" id="WP_010740736.1">
    <property type="nucleotide sequence ID" value="NZ_KB946250.1"/>
</dbReference>
<dbReference type="Proteomes" id="UP000013783">
    <property type="component" value="Unassembled WGS sequence"/>
</dbReference>
<reference evidence="3 5" key="1">
    <citation type="submission" date="2013-02" db="EMBL/GenBank/DDBJ databases">
        <title>The Genome Sequence of Enterococcus malodoratus ATCC_43197.</title>
        <authorList>
            <consortium name="The Broad Institute Genome Sequencing Platform"/>
            <consortium name="The Broad Institute Genome Sequencing Center for Infectious Disease"/>
            <person name="Earl A.M."/>
            <person name="Gilmore M.S."/>
            <person name="Lebreton F."/>
            <person name="Walker B."/>
            <person name="Young S.K."/>
            <person name="Zeng Q."/>
            <person name="Gargeya S."/>
            <person name="Fitzgerald M."/>
            <person name="Haas B."/>
            <person name="Abouelleil A."/>
            <person name="Alvarado L."/>
            <person name="Arachchi H.M."/>
            <person name="Berlin A.M."/>
            <person name="Chapman S.B."/>
            <person name="Dewar J."/>
            <person name="Goldberg J."/>
            <person name="Griggs A."/>
            <person name="Gujja S."/>
            <person name="Hansen M."/>
            <person name="Howarth C."/>
            <person name="Imamovic A."/>
            <person name="Larimer J."/>
            <person name="McCowan C."/>
            <person name="Murphy C."/>
            <person name="Neiman D."/>
            <person name="Pearson M."/>
            <person name="Priest M."/>
            <person name="Roberts A."/>
            <person name="Saif S."/>
            <person name="Shea T."/>
            <person name="Sisk P."/>
            <person name="Sykes S."/>
            <person name="Wortman J."/>
            <person name="Nusbaum C."/>
            <person name="Birren B."/>
        </authorList>
    </citation>
    <scope>NUCLEOTIDE SEQUENCE [LARGE SCALE GENOMIC DNA]</scope>
    <source>
        <strain evidence="3 5">ATCC 43197</strain>
    </source>
</reference>
<dbReference type="STRING" id="71451.RV07_GL002541"/>
<proteinExistence type="predicted"/>
<dbReference type="EMBL" id="AJAK01000014">
    <property type="protein sequence ID" value="EOH77813.1"/>
    <property type="molecule type" value="Genomic_DNA"/>
</dbReference>
<gene>
    <name evidence="4" type="ORF">I585_03520</name>
    <name evidence="3" type="ORF">UAI_01900</name>
</gene>
<dbReference type="GO" id="GO:0003677">
    <property type="term" value="F:DNA binding"/>
    <property type="evidence" value="ECO:0007669"/>
    <property type="project" value="UniProtKB-KW"/>
</dbReference>
<dbReference type="Gene3D" id="1.10.260.40">
    <property type="entry name" value="lambda repressor-like DNA-binding domains"/>
    <property type="match status" value="1"/>
</dbReference>
<evidence type="ECO:0000313" key="5">
    <source>
        <dbReference type="Proteomes" id="UP000013783"/>
    </source>
</evidence>
<comment type="caution">
    <text evidence="3">The sequence shown here is derived from an EMBL/GenBank/DDBJ whole genome shotgun (WGS) entry which is preliminary data.</text>
</comment>
<dbReference type="PATRIC" id="fig|1158601.3.peg.1868"/>
<dbReference type="eggNOG" id="COG1476">
    <property type="taxonomic scope" value="Bacteria"/>
</dbReference>
<dbReference type="Pfam" id="PF01381">
    <property type="entry name" value="HTH_3"/>
    <property type="match status" value="1"/>
</dbReference>
<evidence type="ECO:0000313" key="6">
    <source>
        <dbReference type="Proteomes" id="UP000014148"/>
    </source>
</evidence>
<dbReference type="CDD" id="cd00093">
    <property type="entry name" value="HTH_XRE"/>
    <property type="match status" value="1"/>
</dbReference>
<evidence type="ECO:0000313" key="3">
    <source>
        <dbReference type="EMBL" id="EOH77813.1"/>
    </source>
</evidence>
<keyword evidence="1" id="KW-0238">DNA-binding</keyword>
<protein>
    <recommendedName>
        <fullName evidence="2">HTH cro/C1-type domain-containing protein</fullName>
    </recommendedName>
</protein>
<keyword evidence="6" id="KW-1185">Reference proteome</keyword>
<dbReference type="OrthoDB" id="5190137at2"/>
<dbReference type="InterPro" id="IPR001387">
    <property type="entry name" value="Cro/C1-type_HTH"/>
</dbReference>